<name>A0A955LBX1_9BACT</name>
<dbReference type="AlphaFoldDB" id="A0A955LBX1"/>
<dbReference type="Proteomes" id="UP000714915">
    <property type="component" value="Unassembled WGS sequence"/>
</dbReference>
<organism evidence="2 3">
    <name type="scientific">Candidatus Dojkabacteria bacterium</name>
    <dbReference type="NCBI Taxonomy" id="2099670"/>
    <lineage>
        <taxon>Bacteria</taxon>
        <taxon>Candidatus Dojkabacteria</taxon>
    </lineage>
</organism>
<accession>A0A955LBX1</accession>
<proteinExistence type="predicted"/>
<dbReference type="EMBL" id="JAGQLF010000064">
    <property type="protein sequence ID" value="MCA9387201.1"/>
    <property type="molecule type" value="Genomic_DNA"/>
</dbReference>
<evidence type="ECO:0000313" key="2">
    <source>
        <dbReference type="EMBL" id="MCA9387201.1"/>
    </source>
</evidence>
<reference evidence="2" key="2">
    <citation type="journal article" date="2021" name="Microbiome">
        <title>Successional dynamics and alternative stable states in a saline activated sludge microbial community over 9 years.</title>
        <authorList>
            <person name="Wang Y."/>
            <person name="Ye J."/>
            <person name="Ju F."/>
            <person name="Liu L."/>
            <person name="Boyd J.A."/>
            <person name="Deng Y."/>
            <person name="Parks D.H."/>
            <person name="Jiang X."/>
            <person name="Yin X."/>
            <person name="Woodcroft B.J."/>
            <person name="Tyson G.W."/>
            <person name="Hugenholtz P."/>
            <person name="Polz M.F."/>
            <person name="Zhang T."/>
        </authorList>
    </citation>
    <scope>NUCLEOTIDE SEQUENCE</scope>
    <source>
        <strain evidence="2">HKST-UBA09</strain>
    </source>
</reference>
<evidence type="ECO:0000256" key="1">
    <source>
        <dbReference type="SAM" id="MobiDB-lite"/>
    </source>
</evidence>
<gene>
    <name evidence="2" type="ORF">KC669_04170</name>
</gene>
<feature type="region of interest" description="Disordered" evidence="1">
    <location>
        <begin position="1"/>
        <end position="25"/>
    </location>
</feature>
<sequence length="108" mass="11887">MSDQNPNPATDNDQQSNTSLTPDSETVQRIKNLAIVGKAITQIGSGDSSYNTSFFAAKESLLTFKDGIDRLQLDPESKEGIYQLIQYLNNKIDKRMKQAEIGGDAVFS</sequence>
<protein>
    <submittedName>
        <fullName evidence="2">Uncharacterized protein</fullName>
    </submittedName>
</protein>
<evidence type="ECO:0000313" key="3">
    <source>
        <dbReference type="Proteomes" id="UP000714915"/>
    </source>
</evidence>
<reference evidence="2" key="1">
    <citation type="submission" date="2020-04" db="EMBL/GenBank/DDBJ databases">
        <authorList>
            <person name="Zhang T."/>
        </authorList>
    </citation>
    <scope>NUCLEOTIDE SEQUENCE</scope>
    <source>
        <strain evidence="2">HKST-UBA09</strain>
    </source>
</reference>
<comment type="caution">
    <text evidence="2">The sequence shown here is derived from an EMBL/GenBank/DDBJ whole genome shotgun (WGS) entry which is preliminary data.</text>
</comment>